<comment type="caution">
    <text evidence="1">The sequence shown here is derived from an EMBL/GenBank/DDBJ whole genome shotgun (WGS) entry which is preliminary data.</text>
</comment>
<dbReference type="EMBL" id="JABBFZ010000001">
    <property type="protein sequence ID" value="NML29632.1"/>
    <property type="molecule type" value="Genomic_DNA"/>
</dbReference>
<reference evidence="1 2" key="1">
    <citation type="submission" date="2020-04" db="EMBL/GenBank/DDBJ databases">
        <title>Paraburkholderia sp. G-4-1-8 isolated from soil.</title>
        <authorList>
            <person name="Dahal R.H."/>
        </authorList>
    </citation>
    <scope>NUCLEOTIDE SEQUENCE [LARGE SCALE GENOMIC DNA]</scope>
    <source>
        <strain evidence="1 2">G-4-1-8</strain>
    </source>
</reference>
<organism evidence="1 2">
    <name type="scientific">Paraburkholderia antibiotica</name>
    <dbReference type="NCBI Taxonomy" id="2728839"/>
    <lineage>
        <taxon>Bacteria</taxon>
        <taxon>Pseudomonadati</taxon>
        <taxon>Pseudomonadota</taxon>
        <taxon>Betaproteobacteria</taxon>
        <taxon>Burkholderiales</taxon>
        <taxon>Burkholderiaceae</taxon>
        <taxon>Paraburkholderia</taxon>
    </lineage>
</organism>
<dbReference type="AlphaFoldDB" id="A0A7X9ZV84"/>
<protein>
    <submittedName>
        <fullName evidence="1">Uncharacterized protein</fullName>
    </submittedName>
</protein>
<accession>A0A7X9ZV84</accession>
<evidence type="ECO:0000313" key="2">
    <source>
        <dbReference type="Proteomes" id="UP000583127"/>
    </source>
</evidence>
<gene>
    <name evidence="1" type="ORF">HHL14_02135</name>
</gene>
<sequence length="100" mass="11040">MQPDIIARVTMFASDAGGKSLAIPPVRYGCPLFINGQGFDCRLLLDQVGHGLDLGATAEVPIKFLYFDLVKGLLAPGVRFTLWEMRHFADGEILQVCRFL</sequence>
<proteinExistence type="predicted"/>
<keyword evidence="2" id="KW-1185">Reference proteome</keyword>
<evidence type="ECO:0000313" key="1">
    <source>
        <dbReference type="EMBL" id="NML29632.1"/>
    </source>
</evidence>
<dbReference type="RefSeq" id="WP_169495923.1">
    <property type="nucleotide sequence ID" value="NZ_JABBFZ010000001.1"/>
</dbReference>
<dbReference type="Proteomes" id="UP000583127">
    <property type="component" value="Unassembled WGS sequence"/>
</dbReference>
<name>A0A7X9ZV84_9BURK</name>